<reference evidence="1" key="1">
    <citation type="submission" date="2022-02" db="EMBL/GenBank/DDBJ databases">
        <title>Plant Genome Project.</title>
        <authorList>
            <person name="Zhang R.-G."/>
        </authorList>
    </citation>
    <scope>NUCLEOTIDE SEQUENCE</scope>
    <source>
        <strain evidence="1">AT1</strain>
    </source>
</reference>
<evidence type="ECO:0000313" key="2">
    <source>
        <dbReference type="Proteomes" id="UP001062846"/>
    </source>
</evidence>
<name>A0ACC0M548_RHOML</name>
<gene>
    <name evidence="1" type="ORF">RHMOL_Rhmol10G0220900</name>
</gene>
<evidence type="ECO:0000313" key="1">
    <source>
        <dbReference type="EMBL" id="KAI8536002.1"/>
    </source>
</evidence>
<organism evidence="1 2">
    <name type="scientific">Rhododendron molle</name>
    <name type="common">Chinese azalea</name>
    <name type="synonym">Azalea mollis</name>
    <dbReference type="NCBI Taxonomy" id="49168"/>
    <lineage>
        <taxon>Eukaryota</taxon>
        <taxon>Viridiplantae</taxon>
        <taxon>Streptophyta</taxon>
        <taxon>Embryophyta</taxon>
        <taxon>Tracheophyta</taxon>
        <taxon>Spermatophyta</taxon>
        <taxon>Magnoliopsida</taxon>
        <taxon>eudicotyledons</taxon>
        <taxon>Gunneridae</taxon>
        <taxon>Pentapetalae</taxon>
        <taxon>asterids</taxon>
        <taxon>Ericales</taxon>
        <taxon>Ericaceae</taxon>
        <taxon>Ericoideae</taxon>
        <taxon>Rhodoreae</taxon>
        <taxon>Rhododendron</taxon>
    </lineage>
</organism>
<sequence length="1128" mass="127303">MTLNGVIHAPPTPTTLFHFRPAFPTNRLRFARTGSNHFLRCSGSPNTASAVLETSKDASVTQLSAPPVRIVALVGEGCVSPLKSAPWLEVMLHTAKRLKWVDEGFEMSVFTDNLCEPNSLAVEELKRELSRASILVIVALTNQESVKWVQSNSQNVPNIICFDSSPTLTNKLGGSFIQTETKGSIFTKVAELSLPKKTNESKELVRTISEAWERHNSDDIRFCLLIIITAYIRPVPILNNLRAKGFSTLNCMVRNCGPQILNCLLDPNCRKALQCLNQCSPVDQVCNYRCIASYESPNLEEFSLCVLQKHNCLELDAKIPTKPHVPPMVKFRGEDICHETAEDLFVGWLGSLDWSWRVVAGQNPAYDQFPCQYQLFYRGKAKGSFWYEPVFQVKTLGDGKLVWRRRKYRVKRAKIPGTFNFSVLDNGVVSNEFWTIVDVADDLSWGLFHYHGAARVAGQSYTGAVLVSPNGEYPNERESTKLVSALDRCGIKEWELFNVDNCSCNDPPLGLPEGSRAANDPSQILAFLVLSIKFSASSRLSQAERKFQEPTSRLISQSALNYVLVRPRSCKTDFICRASKSDEEPIQKFKRDSRYIDKHGKFRHFNHKKVSRKKGGSLRGQGWKYGSGFVDGIFPVLSPMAQQILKFVQKEEDVTRIHDSLGTLPPTNTTWDDIISGLVQLRLNKDWDQIIVVCEWILHKSSFHPDVICYNLLIDAYGQKSLYQKAESTYLNLLQGRCIPTEDTYALLVKAYCMSGLLVKAEAVFAEMRKNGHPPSTVVYNVYMNGLLKGTNSQKVVEIFEMMKRDHCEPSTETYTMMINLYGKANQSYMAMKLFHEMRSQKCKPNICTYTALVNAFARDGLCEKAEEIFEQLQKEGHEPDVYTYNALMEAYSRAGSPYAAAEIFSLMQHMVCEPDRASYNIMVDAYGRAGLHEDAQAVFEEMKQLGITPTMKSHMLLLSAYSKVGNVAKCEEIVNQMQKSGLQRDTFVFNSMLNLYGRIGRLEKMEEVLKAMENGPLSADITTYNILINAYGRAGFFEKMEELFRLLPVKKLKPNVVTWTSRLGAYSRKKQYNRCLEIFEEMIDNGCYPDGGTCKVLLNACSSEDQIEQVTAVIRAVHKEMDATLPA</sequence>
<proteinExistence type="predicted"/>
<keyword evidence="2" id="KW-1185">Reference proteome</keyword>
<protein>
    <submittedName>
        <fullName evidence="1">Uncharacterized protein</fullName>
    </submittedName>
</protein>
<comment type="caution">
    <text evidence="1">The sequence shown here is derived from an EMBL/GenBank/DDBJ whole genome shotgun (WGS) entry which is preliminary data.</text>
</comment>
<accession>A0ACC0M548</accession>
<dbReference type="Proteomes" id="UP001062846">
    <property type="component" value="Chromosome 10"/>
</dbReference>
<dbReference type="EMBL" id="CM046397">
    <property type="protein sequence ID" value="KAI8536002.1"/>
    <property type="molecule type" value="Genomic_DNA"/>
</dbReference>